<dbReference type="Gene3D" id="1.10.10.10">
    <property type="entry name" value="Winged helix-like DNA-binding domain superfamily/Winged helix DNA-binding domain"/>
    <property type="match status" value="1"/>
</dbReference>
<feature type="domain" description="HTH marR-type" evidence="1">
    <location>
        <begin position="1"/>
        <end position="145"/>
    </location>
</feature>
<evidence type="ECO:0000313" key="2">
    <source>
        <dbReference type="EMBL" id="MFD1325400.1"/>
    </source>
</evidence>
<proteinExistence type="predicted"/>
<comment type="caution">
    <text evidence="2">The sequence shown here is derived from an EMBL/GenBank/DDBJ whole genome shotgun (WGS) entry which is preliminary data.</text>
</comment>
<dbReference type="PANTHER" id="PTHR33164:SF43">
    <property type="entry name" value="HTH-TYPE TRANSCRIPTIONAL REPRESSOR YETL"/>
    <property type="match status" value="1"/>
</dbReference>
<dbReference type="EMBL" id="JBHTMP010000077">
    <property type="protein sequence ID" value="MFD1325400.1"/>
    <property type="molecule type" value="Genomic_DNA"/>
</dbReference>
<organism evidence="2 3">
    <name type="scientific">Micromonospora sonneratiae</name>
    <dbReference type="NCBI Taxonomy" id="1184706"/>
    <lineage>
        <taxon>Bacteria</taxon>
        <taxon>Bacillati</taxon>
        <taxon>Actinomycetota</taxon>
        <taxon>Actinomycetes</taxon>
        <taxon>Micromonosporales</taxon>
        <taxon>Micromonosporaceae</taxon>
        <taxon>Micromonospora</taxon>
    </lineage>
</organism>
<accession>A0ABW3YPB3</accession>
<dbReference type="SUPFAM" id="SSF46785">
    <property type="entry name" value="Winged helix' DNA-binding domain"/>
    <property type="match status" value="1"/>
</dbReference>
<evidence type="ECO:0000313" key="3">
    <source>
        <dbReference type="Proteomes" id="UP001597260"/>
    </source>
</evidence>
<dbReference type="InterPro" id="IPR036390">
    <property type="entry name" value="WH_DNA-bd_sf"/>
</dbReference>
<dbReference type="Proteomes" id="UP001597260">
    <property type="component" value="Unassembled WGS sequence"/>
</dbReference>
<dbReference type="InterPro" id="IPR036388">
    <property type="entry name" value="WH-like_DNA-bd_sf"/>
</dbReference>
<sequence>MTTGEQAPPERLKRAPSWLINQASTHSQRLVTERFAAADARGYHYRLLAALAECGPASQAELGRRTGIDRSDVVAALNELADKGLIARSPDPSDRRRNIITITPEGGDNLVHLDGVLARIQEDLCSPLSHTEREELIRLLARIVDHHARARTPGSSDGK</sequence>
<dbReference type="PROSITE" id="PS50995">
    <property type="entry name" value="HTH_MARR_2"/>
    <property type="match status" value="1"/>
</dbReference>
<name>A0ABW3YPB3_9ACTN</name>
<dbReference type="PANTHER" id="PTHR33164">
    <property type="entry name" value="TRANSCRIPTIONAL REGULATOR, MARR FAMILY"/>
    <property type="match status" value="1"/>
</dbReference>
<dbReference type="PRINTS" id="PR00598">
    <property type="entry name" value="HTHMARR"/>
</dbReference>
<keyword evidence="3" id="KW-1185">Reference proteome</keyword>
<dbReference type="InterPro" id="IPR039422">
    <property type="entry name" value="MarR/SlyA-like"/>
</dbReference>
<dbReference type="SMART" id="SM00347">
    <property type="entry name" value="HTH_MARR"/>
    <property type="match status" value="1"/>
</dbReference>
<gene>
    <name evidence="2" type="ORF">ACFQ4H_30380</name>
</gene>
<dbReference type="InterPro" id="IPR000835">
    <property type="entry name" value="HTH_MarR-typ"/>
</dbReference>
<evidence type="ECO:0000259" key="1">
    <source>
        <dbReference type="PROSITE" id="PS50995"/>
    </source>
</evidence>
<dbReference type="RefSeq" id="WP_377577677.1">
    <property type="nucleotide sequence ID" value="NZ_JBHTMP010000077.1"/>
</dbReference>
<reference evidence="3" key="1">
    <citation type="journal article" date="2019" name="Int. J. Syst. Evol. Microbiol.">
        <title>The Global Catalogue of Microorganisms (GCM) 10K type strain sequencing project: providing services to taxonomists for standard genome sequencing and annotation.</title>
        <authorList>
            <consortium name="The Broad Institute Genomics Platform"/>
            <consortium name="The Broad Institute Genome Sequencing Center for Infectious Disease"/>
            <person name="Wu L."/>
            <person name="Ma J."/>
        </authorList>
    </citation>
    <scope>NUCLEOTIDE SEQUENCE [LARGE SCALE GENOMIC DNA]</scope>
    <source>
        <strain evidence="3">JCM 31037</strain>
    </source>
</reference>
<dbReference type="Pfam" id="PF12802">
    <property type="entry name" value="MarR_2"/>
    <property type="match status" value="1"/>
</dbReference>
<protein>
    <submittedName>
        <fullName evidence="2">MarR family winged helix-turn-helix transcriptional regulator</fullName>
    </submittedName>
</protein>